<dbReference type="InterPro" id="IPR050808">
    <property type="entry name" value="Phage_Integrase"/>
</dbReference>
<evidence type="ECO:0000256" key="1">
    <source>
        <dbReference type="ARBA" id="ARBA00008857"/>
    </source>
</evidence>
<dbReference type="InterPro" id="IPR010998">
    <property type="entry name" value="Integrase_recombinase_N"/>
</dbReference>
<comment type="similarity">
    <text evidence="1">Belongs to the 'phage' integrase family.</text>
</comment>
<keyword evidence="2" id="KW-0229">DNA integration</keyword>
<dbReference type="Gene3D" id="1.10.150.130">
    <property type="match status" value="1"/>
</dbReference>
<dbReference type="PANTHER" id="PTHR30629:SF2">
    <property type="entry name" value="PROPHAGE INTEGRASE INTS-RELATED"/>
    <property type="match status" value="1"/>
</dbReference>
<evidence type="ECO:0000256" key="2">
    <source>
        <dbReference type="ARBA" id="ARBA00022908"/>
    </source>
</evidence>
<dbReference type="Proteomes" id="UP000414233">
    <property type="component" value="Unassembled WGS sequence"/>
</dbReference>
<gene>
    <name evidence="6" type="primary">xerC_4</name>
    <name evidence="6" type="ORF">PTE30175_05209</name>
</gene>
<dbReference type="GO" id="GO:0015074">
    <property type="term" value="P:DNA integration"/>
    <property type="evidence" value="ECO:0007669"/>
    <property type="project" value="UniProtKB-KW"/>
</dbReference>
<dbReference type="RefSeq" id="WP_150699943.1">
    <property type="nucleotide sequence ID" value="NZ_CABPRZ010000036.1"/>
</dbReference>
<dbReference type="OrthoDB" id="102994at2"/>
<dbReference type="PROSITE" id="PS51898">
    <property type="entry name" value="TYR_RECOMBINASE"/>
    <property type="match status" value="1"/>
</dbReference>
<evidence type="ECO:0000259" key="5">
    <source>
        <dbReference type="PROSITE" id="PS51898"/>
    </source>
</evidence>
<dbReference type="GO" id="GO:0003677">
    <property type="term" value="F:DNA binding"/>
    <property type="evidence" value="ECO:0007669"/>
    <property type="project" value="UniProtKB-KW"/>
</dbReference>
<dbReference type="Gene3D" id="1.10.443.10">
    <property type="entry name" value="Intergrase catalytic core"/>
    <property type="match status" value="1"/>
</dbReference>
<keyword evidence="7" id="KW-1185">Reference proteome</keyword>
<name>A0A5E4ZC52_9BURK</name>
<dbReference type="GO" id="GO:0006310">
    <property type="term" value="P:DNA recombination"/>
    <property type="evidence" value="ECO:0007669"/>
    <property type="project" value="UniProtKB-KW"/>
</dbReference>
<protein>
    <submittedName>
        <fullName evidence="6">Tyrosine recombinase XerC</fullName>
    </submittedName>
</protein>
<organism evidence="6 7">
    <name type="scientific">Pandoraea terrae</name>
    <dbReference type="NCBI Taxonomy" id="1537710"/>
    <lineage>
        <taxon>Bacteria</taxon>
        <taxon>Pseudomonadati</taxon>
        <taxon>Pseudomonadota</taxon>
        <taxon>Betaproteobacteria</taxon>
        <taxon>Burkholderiales</taxon>
        <taxon>Burkholderiaceae</taxon>
        <taxon>Pandoraea</taxon>
    </lineage>
</organism>
<evidence type="ECO:0000256" key="4">
    <source>
        <dbReference type="ARBA" id="ARBA00023172"/>
    </source>
</evidence>
<accession>A0A5E4ZC52</accession>
<keyword evidence="3" id="KW-0238">DNA-binding</keyword>
<sequence length="378" mass="41907">MSTPINSKTARDRLKPRREPYWARMRAGLFVGYRKAEQGEGTWIARRRDESGKQAYHALGTFADFDDAARQAEVWAGAIDSGVSPDSTTVRKACEHYVNHLRLHKSAASSNDAEGRFKRLVYGKDIGSLDLAKLRTSHLKAWVAAQLDIDEDEDDDEDLRRAKDSANRNLASFKAALNLALKDRLVATDAGWRTVVPFKGVGRRRQGFIPLEQRAVLMTKCEPDLARLVKVLLLTAARPGELAKATVQHFDKAQGTLALEGKTGFRVVTLSTAAARFFEELAKDKIGGAHLLVQASGNPWNKDAWKKQFKEAVEAAKLAKDIVMYSLRHTAISEMIAGGMDTFVVAKLAGTSTAMIDKHYGHLRHDRTRDLLDSVVLV</sequence>
<dbReference type="PANTHER" id="PTHR30629">
    <property type="entry name" value="PROPHAGE INTEGRASE"/>
    <property type="match status" value="1"/>
</dbReference>
<evidence type="ECO:0000256" key="3">
    <source>
        <dbReference type="ARBA" id="ARBA00023125"/>
    </source>
</evidence>
<proteinExistence type="inferred from homology"/>
<dbReference type="Pfam" id="PF00589">
    <property type="entry name" value="Phage_integrase"/>
    <property type="match status" value="1"/>
</dbReference>
<keyword evidence="4" id="KW-0233">DNA recombination</keyword>
<dbReference type="InterPro" id="IPR002104">
    <property type="entry name" value="Integrase_catalytic"/>
</dbReference>
<evidence type="ECO:0000313" key="7">
    <source>
        <dbReference type="Proteomes" id="UP000414233"/>
    </source>
</evidence>
<dbReference type="EMBL" id="CABPRZ010000036">
    <property type="protein sequence ID" value="VVE58257.1"/>
    <property type="molecule type" value="Genomic_DNA"/>
</dbReference>
<reference evidence="6 7" key="1">
    <citation type="submission" date="2019-08" db="EMBL/GenBank/DDBJ databases">
        <authorList>
            <person name="Peeters C."/>
        </authorList>
    </citation>
    <scope>NUCLEOTIDE SEQUENCE [LARGE SCALE GENOMIC DNA]</scope>
    <source>
        <strain evidence="6 7">LMG 30175</strain>
    </source>
</reference>
<dbReference type="InterPro" id="IPR013762">
    <property type="entry name" value="Integrase-like_cat_sf"/>
</dbReference>
<dbReference type="InterPro" id="IPR011010">
    <property type="entry name" value="DNA_brk_join_enz"/>
</dbReference>
<evidence type="ECO:0000313" key="6">
    <source>
        <dbReference type="EMBL" id="VVE58257.1"/>
    </source>
</evidence>
<feature type="domain" description="Tyr recombinase" evidence="5">
    <location>
        <begin position="204"/>
        <end position="373"/>
    </location>
</feature>
<dbReference type="SUPFAM" id="SSF56349">
    <property type="entry name" value="DNA breaking-rejoining enzymes"/>
    <property type="match status" value="1"/>
</dbReference>
<dbReference type="AlphaFoldDB" id="A0A5E4ZC52"/>